<name>A0A8J3MQM3_9CHLR</name>
<proteinExistence type="predicted"/>
<organism evidence="3 4">
    <name type="scientific">Ktedonospora formicarum</name>
    <dbReference type="NCBI Taxonomy" id="2778364"/>
    <lineage>
        <taxon>Bacteria</taxon>
        <taxon>Bacillati</taxon>
        <taxon>Chloroflexota</taxon>
        <taxon>Ktedonobacteria</taxon>
        <taxon>Ktedonobacterales</taxon>
        <taxon>Ktedonobacteraceae</taxon>
        <taxon>Ktedonospora</taxon>
    </lineage>
</organism>
<feature type="domain" description="Tyr recombinase" evidence="2">
    <location>
        <begin position="1"/>
        <end position="65"/>
    </location>
</feature>
<evidence type="ECO:0000256" key="1">
    <source>
        <dbReference type="ARBA" id="ARBA00023172"/>
    </source>
</evidence>
<dbReference type="Gene3D" id="1.10.443.10">
    <property type="entry name" value="Intergrase catalytic core"/>
    <property type="match status" value="1"/>
</dbReference>
<comment type="caution">
    <text evidence="3">The sequence shown here is derived from an EMBL/GenBank/DDBJ whole genome shotgun (WGS) entry which is preliminary data.</text>
</comment>
<dbReference type="EMBL" id="BNJF01000001">
    <property type="protein sequence ID" value="GHO44110.1"/>
    <property type="molecule type" value="Genomic_DNA"/>
</dbReference>
<reference evidence="3" key="1">
    <citation type="submission" date="2020-10" db="EMBL/GenBank/DDBJ databases">
        <title>Taxonomic study of unclassified bacteria belonging to the class Ktedonobacteria.</title>
        <authorList>
            <person name="Yabe S."/>
            <person name="Wang C.M."/>
            <person name="Zheng Y."/>
            <person name="Sakai Y."/>
            <person name="Cavaletti L."/>
            <person name="Monciardini P."/>
            <person name="Donadio S."/>
        </authorList>
    </citation>
    <scope>NUCLEOTIDE SEQUENCE</scope>
    <source>
        <strain evidence="3">SOSP1-1</strain>
    </source>
</reference>
<evidence type="ECO:0000313" key="4">
    <source>
        <dbReference type="Proteomes" id="UP000612362"/>
    </source>
</evidence>
<dbReference type="InterPro" id="IPR011010">
    <property type="entry name" value="DNA_brk_join_enz"/>
</dbReference>
<accession>A0A8J3MQM3</accession>
<dbReference type="Proteomes" id="UP000612362">
    <property type="component" value="Unassembled WGS sequence"/>
</dbReference>
<keyword evidence="4" id="KW-1185">Reference proteome</keyword>
<dbReference type="RefSeq" id="WP_236031100.1">
    <property type="nucleotide sequence ID" value="NZ_BNJF01000001.1"/>
</dbReference>
<dbReference type="InterPro" id="IPR002104">
    <property type="entry name" value="Integrase_catalytic"/>
</dbReference>
<sequence>MKKPLEKVGLPNIRFHDLRHSTATLQLSKGVHPKIVQEILGHSEIGMTLNTYSHILPTMQKEAMEKLDDLFDR</sequence>
<dbReference type="GO" id="GO:0006310">
    <property type="term" value="P:DNA recombination"/>
    <property type="evidence" value="ECO:0007669"/>
    <property type="project" value="UniProtKB-KW"/>
</dbReference>
<evidence type="ECO:0000313" key="3">
    <source>
        <dbReference type="EMBL" id="GHO44110.1"/>
    </source>
</evidence>
<dbReference type="SUPFAM" id="SSF56349">
    <property type="entry name" value="DNA breaking-rejoining enzymes"/>
    <property type="match status" value="1"/>
</dbReference>
<protein>
    <recommendedName>
        <fullName evidence="2">Tyr recombinase domain-containing protein</fullName>
    </recommendedName>
</protein>
<dbReference type="GO" id="GO:0015074">
    <property type="term" value="P:DNA integration"/>
    <property type="evidence" value="ECO:0007669"/>
    <property type="project" value="InterPro"/>
</dbReference>
<dbReference type="PROSITE" id="PS51898">
    <property type="entry name" value="TYR_RECOMBINASE"/>
    <property type="match status" value="1"/>
</dbReference>
<dbReference type="GO" id="GO:0003677">
    <property type="term" value="F:DNA binding"/>
    <property type="evidence" value="ECO:0007669"/>
    <property type="project" value="InterPro"/>
</dbReference>
<dbReference type="Pfam" id="PF00589">
    <property type="entry name" value="Phage_integrase"/>
    <property type="match status" value="1"/>
</dbReference>
<dbReference type="AlphaFoldDB" id="A0A8J3MQM3"/>
<evidence type="ECO:0000259" key="2">
    <source>
        <dbReference type="PROSITE" id="PS51898"/>
    </source>
</evidence>
<keyword evidence="1" id="KW-0233">DNA recombination</keyword>
<gene>
    <name evidence="3" type="ORF">KSX_22730</name>
</gene>
<dbReference type="InterPro" id="IPR013762">
    <property type="entry name" value="Integrase-like_cat_sf"/>
</dbReference>